<keyword evidence="4" id="KW-0378">Hydrolase</keyword>
<proteinExistence type="inferred from homology"/>
<sequence length="229" mass="25197">MEILMRDLPEDERPREKLLSCGAKNVSDAELLAILLRTGTKQRSVIRVAEEVLSKYKDKGLHAISHMTPRDISTVPGVGPAKAATVIAAVELGKRIASRAALQVESIRGPEDAANYAMPLLRDEVQEHFAVILLDTKNHILMMPIVTKGTLSSSVAHPREVFHQAIEHSAASIILVHNHPSGDPTPSREDIQVTKRMTEVGKIMDIPVLDHIIIGDDRFTSMKEKGLMN</sequence>
<dbReference type="InterPro" id="IPR037518">
    <property type="entry name" value="MPN"/>
</dbReference>
<dbReference type="Gene3D" id="3.40.140.10">
    <property type="entry name" value="Cytidine Deaminase, domain 2"/>
    <property type="match status" value="1"/>
</dbReference>
<dbReference type="PROSITE" id="PS50249">
    <property type="entry name" value="MPN"/>
    <property type="match status" value="1"/>
</dbReference>
<evidence type="ECO:0000313" key="9">
    <source>
        <dbReference type="EMBL" id="SHE58154.1"/>
    </source>
</evidence>
<dbReference type="NCBIfam" id="NF000642">
    <property type="entry name" value="PRK00024.1"/>
    <property type="match status" value="1"/>
</dbReference>
<dbReference type="STRING" id="1123243.SAMN02745190_00724"/>
<dbReference type="GO" id="GO:0006508">
    <property type="term" value="P:proteolysis"/>
    <property type="evidence" value="ECO:0007669"/>
    <property type="project" value="UniProtKB-KW"/>
</dbReference>
<dbReference type="SUPFAM" id="SSF102712">
    <property type="entry name" value="JAB1/MPN domain"/>
    <property type="match status" value="1"/>
</dbReference>
<accession>A0A1M4UN86</accession>
<keyword evidence="2" id="KW-0645">Protease</keyword>
<dbReference type="InterPro" id="IPR001405">
    <property type="entry name" value="UPF0758"/>
</dbReference>
<evidence type="ECO:0000259" key="8">
    <source>
        <dbReference type="PROSITE" id="PS50249"/>
    </source>
</evidence>
<evidence type="ECO:0000256" key="7">
    <source>
        <dbReference type="RuleBase" id="RU003797"/>
    </source>
</evidence>
<dbReference type="Pfam" id="PF04002">
    <property type="entry name" value="RadC"/>
    <property type="match status" value="1"/>
</dbReference>
<evidence type="ECO:0000256" key="5">
    <source>
        <dbReference type="ARBA" id="ARBA00022833"/>
    </source>
</evidence>
<evidence type="ECO:0000256" key="1">
    <source>
        <dbReference type="ARBA" id="ARBA00010243"/>
    </source>
</evidence>
<protein>
    <submittedName>
        <fullName evidence="9">DNA repair protein RadC</fullName>
    </submittedName>
</protein>
<dbReference type="PANTHER" id="PTHR30471">
    <property type="entry name" value="DNA REPAIR PROTEIN RADC"/>
    <property type="match status" value="1"/>
</dbReference>
<dbReference type="GO" id="GO:0046872">
    <property type="term" value="F:metal ion binding"/>
    <property type="evidence" value="ECO:0007669"/>
    <property type="project" value="UniProtKB-KW"/>
</dbReference>
<dbReference type="InterPro" id="IPR046778">
    <property type="entry name" value="UPF0758_N"/>
</dbReference>
<dbReference type="AlphaFoldDB" id="A0A1M4UN86"/>
<gene>
    <name evidence="9" type="ORF">SAMN02745190_00724</name>
</gene>
<dbReference type="CDD" id="cd08071">
    <property type="entry name" value="MPN_DUF2466"/>
    <property type="match status" value="1"/>
</dbReference>
<keyword evidence="10" id="KW-1185">Reference proteome</keyword>
<feature type="domain" description="MPN" evidence="8">
    <location>
        <begin position="106"/>
        <end position="228"/>
    </location>
</feature>
<name>A0A1M4UN86_9FIRM</name>
<keyword evidence="3" id="KW-0479">Metal-binding</keyword>
<dbReference type="PANTHER" id="PTHR30471:SF3">
    <property type="entry name" value="UPF0758 PROTEIN YEES-RELATED"/>
    <property type="match status" value="1"/>
</dbReference>
<evidence type="ECO:0000256" key="6">
    <source>
        <dbReference type="ARBA" id="ARBA00023049"/>
    </source>
</evidence>
<keyword evidence="5" id="KW-0862">Zinc</keyword>
<evidence type="ECO:0000256" key="4">
    <source>
        <dbReference type="ARBA" id="ARBA00022801"/>
    </source>
</evidence>
<dbReference type="OrthoDB" id="9804482at2"/>
<dbReference type="RefSeq" id="WP_072934829.1">
    <property type="nucleotide sequence ID" value="NZ_FQUG01000003.1"/>
</dbReference>
<dbReference type="EMBL" id="FQUG01000003">
    <property type="protein sequence ID" value="SHE58154.1"/>
    <property type="molecule type" value="Genomic_DNA"/>
</dbReference>
<dbReference type="Pfam" id="PF20582">
    <property type="entry name" value="UPF0758_N"/>
    <property type="match status" value="1"/>
</dbReference>
<dbReference type="PROSITE" id="PS01302">
    <property type="entry name" value="UPF0758"/>
    <property type="match status" value="1"/>
</dbReference>
<evidence type="ECO:0000256" key="3">
    <source>
        <dbReference type="ARBA" id="ARBA00022723"/>
    </source>
</evidence>
<evidence type="ECO:0000256" key="2">
    <source>
        <dbReference type="ARBA" id="ARBA00022670"/>
    </source>
</evidence>
<dbReference type="GO" id="GO:0008237">
    <property type="term" value="F:metallopeptidase activity"/>
    <property type="evidence" value="ECO:0007669"/>
    <property type="project" value="UniProtKB-KW"/>
</dbReference>
<evidence type="ECO:0000313" key="10">
    <source>
        <dbReference type="Proteomes" id="UP000184404"/>
    </source>
</evidence>
<keyword evidence="6" id="KW-0482">Metalloprotease</keyword>
<dbReference type="InterPro" id="IPR025657">
    <property type="entry name" value="RadC_JAB"/>
</dbReference>
<dbReference type="InterPro" id="IPR020891">
    <property type="entry name" value="UPF0758_CS"/>
</dbReference>
<reference evidence="9 10" key="1">
    <citation type="submission" date="2016-11" db="EMBL/GenBank/DDBJ databases">
        <authorList>
            <person name="Jaros S."/>
            <person name="Januszkiewicz K."/>
            <person name="Wedrychowicz H."/>
        </authorList>
    </citation>
    <scope>NUCLEOTIDE SEQUENCE [LARGE SCALE GENOMIC DNA]</scope>
    <source>
        <strain evidence="9 10">DSM 10502</strain>
    </source>
</reference>
<comment type="similarity">
    <text evidence="1 7">Belongs to the UPF0758 family.</text>
</comment>
<dbReference type="Proteomes" id="UP000184404">
    <property type="component" value="Unassembled WGS sequence"/>
</dbReference>
<dbReference type="NCBIfam" id="TIGR00608">
    <property type="entry name" value="radc"/>
    <property type="match status" value="1"/>
</dbReference>
<organism evidence="9 10">
    <name type="scientific">Schwartzia succinivorans DSM 10502</name>
    <dbReference type="NCBI Taxonomy" id="1123243"/>
    <lineage>
        <taxon>Bacteria</taxon>
        <taxon>Bacillati</taxon>
        <taxon>Bacillota</taxon>
        <taxon>Negativicutes</taxon>
        <taxon>Selenomonadales</taxon>
        <taxon>Selenomonadaceae</taxon>
        <taxon>Schwartzia</taxon>
    </lineage>
</organism>